<dbReference type="SMART" id="SM00337">
    <property type="entry name" value="BCL"/>
    <property type="match status" value="1"/>
</dbReference>
<dbReference type="InterPro" id="IPR051835">
    <property type="entry name" value="RAC1-GEF"/>
</dbReference>
<keyword evidence="3" id="KW-0812">Transmembrane</keyword>
<dbReference type="SUPFAM" id="SSF48065">
    <property type="entry name" value="DBL homology domain (DH-domain)"/>
    <property type="match status" value="1"/>
</dbReference>
<gene>
    <name evidence="11" type="ORF">D5F01_LYC07350</name>
</gene>
<evidence type="ECO:0000256" key="4">
    <source>
        <dbReference type="ARBA" id="ARBA00022703"/>
    </source>
</evidence>
<dbReference type="Proteomes" id="UP000424527">
    <property type="component" value="Unassembled WGS sequence"/>
</dbReference>
<keyword evidence="7" id="KW-0175">Coiled coil</keyword>
<keyword evidence="4" id="KW-0053">Apoptosis</keyword>
<dbReference type="CDD" id="cd01220">
    <property type="entry name" value="PH1_FARP1-like"/>
    <property type="match status" value="1"/>
</dbReference>
<dbReference type="InterPro" id="IPR002475">
    <property type="entry name" value="Bcl2-like"/>
</dbReference>
<feature type="domain" description="PH" evidence="9">
    <location>
        <begin position="263"/>
        <end position="360"/>
    </location>
</feature>
<evidence type="ECO:0000313" key="12">
    <source>
        <dbReference type="Proteomes" id="UP000424527"/>
    </source>
</evidence>
<dbReference type="InterPro" id="IPR000219">
    <property type="entry name" value="DH_dom"/>
</dbReference>
<dbReference type="FunFam" id="2.30.29.30:FF:000046">
    <property type="entry name" value="FERM, RhoGEF and pleckstrin domain-containing protein 1"/>
    <property type="match status" value="1"/>
</dbReference>
<dbReference type="PROSITE" id="PS50003">
    <property type="entry name" value="PH_DOMAIN"/>
    <property type="match status" value="2"/>
</dbReference>
<evidence type="ECO:0000313" key="11">
    <source>
        <dbReference type="EMBL" id="KAE8294397.1"/>
    </source>
</evidence>
<name>A0A6G0IST3_LARCR</name>
<dbReference type="InterPro" id="IPR011993">
    <property type="entry name" value="PH-like_dom_sf"/>
</dbReference>
<protein>
    <submittedName>
        <fullName evidence="11">FERM, ARHGEF and pleckstrin domain-containing protein 2 FERM domain including RhoGEF</fullName>
    </submittedName>
</protein>
<comment type="subcellular location">
    <subcellularLocation>
        <location evidence="1">Membrane</location>
        <topology evidence="1">Single-pass membrane protein</topology>
    </subcellularLocation>
</comment>
<dbReference type="CDD" id="cd06845">
    <property type="entry name" value="Bcl-2_like"/>
    <property type="match status" value="1"/>
</dbReference>
<evidence type="ECO:0000256" key="7">
    <source>
        <dbReference type="SAM" id="Coils"/>
    </source>
</evidence>
<dbReference type="InterPro" id="IPR036834">
    <property type="entry name" value="Bcl-2-like_sf"/>
</dbReference>
<feature type="compositionally biased region" description="Acidic residues" evidence="8">
    <location>
        <begin position="388"/>
        <end position="398"/>
    </location>
</feature>
<feature type="domain" description="PH" evidence="9">
    <location>
        <begin position="472"/>
        <end position="569"/>
    </location>
</feature>
<evidence type="ECO:0000256" key="2">
    <source>
        <dbReference type="ARBA" id="ARBA00009458"/>
    </source>
</evidence>
<feature type="domain" description="DH" evidence="10">
    <location>
        <begin position="43"/>
        <end position="234"/>
    </location>
</feature>
<dbReference type="InterPro" id="IPR026298">
    <property type="entry name" value="Bcl-2_fam"/>
</dbReference>
<dbReference type="PRINTS" id="PR01862">
    <property type="entry name" value="BCL2FAMILY"/>
</dbReference>
<sequence>MSTLSLPGQAPSPLQSPILSEVGSTARLEEEEEGRRKRYPTDKAYFIAKEILTTERTYLKDLEVITVWFRSAVIKENAMPEGLMTLLFSNIDPIYEFHRGFLKELDQRLALWEGRSNAHVKGDYQRIGDVMLRNMCALKEFTSYLQKHDEVLTELEKATKRLKKLETVYKEFELQKVCYLPLNTFLLKPIQRLMHYKLILERLCKHYSPTHRDHDDCKEALKEVADIATQLQSSLIRLENFQKLTELQRDLIGIENLTAPGREFIREGCLYKLTKKGLQQRMFFLFSDMLLYTSKGVTATNQFKVHGQLPLHGMIVEESENEWSVPHCFTIYSAQRTIVVAASSKVEMGKWIEDLNLAIDMAKKSQEKSSIFLDAGLGDHSNRSSDEVSLEQESEDDMNSSRTSLDKQTHHRANTTMHVCWHRNTIFGSPAVSPELPPRYLLGQGQRPNTITHVCWYRNQNLSLTDYLRMNQNQLSGYLLRKFKNSNGWQKLWVVFTNFCLFFYKTHQDDFPLASLPLLGYTVSTPEESDSIHKEYVFKLQFKSHVYFFRAESEYTFERWMEVIKSAASTTGRMSLLISKGVCTFTWGLSLDGTKVPTMILCRGPPPICKERRQRGGRVPLCEALQAGRRAAQSAVVDDTRGMEMLRRSSVFAVEVFDRSPTDKELVSQAKVLCREYIHSRLNRAGIGWSKPEHGLTASCGTLGEISSVLLWLGDELEYLRPNVYRNVARQLNITVASESIVSDAFLAVAADIFSTGVTWGKVVSLYAVAGALAVDCVRHGHPAMVHTIVDCMGEFVRKSLTSWLKRRGGWVDVTKCVVNSDPNFRSHWLVSAVCAFGHYLKATVLYLLREK</sequence>
<evidence type="ECO:0000256" key="3">
    <source>
        <dbReference type="ARBA" id="ARBA00022692"/>
    </source>
</evidence>
<dbReference type="PROSITE" id="PS50010">
    <property type="entry name" value="DH_2"/>
    <property type="match status" value="1"/>
</dbReference>
<dbReference type="PANTHER" id="PTHR45858">
    <property type="entry name" value="FERM DOMAIN CONTAINING PROTEIN"/>
    <property type="match status" value="1"/>
</dbReference>
<dbReference type="GO" id="GO:0043065">
    <property type="term" value="P:positive regulation of apoptotic process"/>
    <property type="evidence" value="ECO:0007669"/>
    <property type="project" value="UniProtKB-ARBA"/>
</dbReference>
<dbReference type="Gene3D" id="2.30.29.30">
    <property type="entry name" value="Pleckstrin-homology domain (PH domain)/Phosphotyrosine-binding domain (PTB)"/>
    <property type="match status" value="2"/>
</dbReference>
<dbReference type="FunFam" id="1.20.900.10:FF:000020">
    <property type="entry name" value="FERM, RhoGEF and pleckstrin domain-containing protein 2"/>
    <property type="match status" value="1"/>
</dbReference>
<dbReference type="InterPro" id="IPR035899">
    <property type="entry name" value="DBL_dom_sf"/>
</dbReference>
<dbReference type="CDD" id="cd00160">
    <property type="entry name" value="RhoGEF"/>
    <property type="match status" value="1"/>
</dbReference>
<dbReference type="CDD" id="cd13235">
    <property type="entry name" value="PH2_FARP1-like"/>
    <property type="match status" value="1"/>
</dbReference>
<dbReference type="EMBL" id="REGW02000007">
    <property type="protein sequence ID" value="KAE8294397.1"/>
    <property type="molecule type" value="Genomic_DNA"/>
</dbReference>
<dbReference type="GO" id="GO:0016020">
    <property type="term" value="C:membrane"/>
    <property type="evidence" value="ECO:0007669"/>
    <property type="project" value="UniProtKB-SubCell"/>
</dbReference>
<evidence type="ECO:0000256" key="1">
    <source>
        <dbReference type="ARBA" id="ARBA00004167"/>
    </source>
</evidence>
<dbReference type="Gene3D" id="1.20.900.10">
    <property type="entry name" value="Dbl homology (DH) domain"/>
    <property type="match status" value="1"/>
</dbReference>
<feature type="coiled-coil region" evidence="7">
    <location>
        <begin position="145"/>
        <end position="175"/>
    </location>
</feature>
<comment type="similarity">
    <text evidence="2">Belongs to the Bcl-2 family.</text>
</comment>
<dbReference type="InterPro" id="IPR046371">
    <property type="entry name" value="Bcl-2_BH1-3"/>
</dbReference>
<dbReference type="Gene3D" id="1.10.437.10">
    <property type="entry name" value="Blc2-like"/>
    <property type="match status" value="1"/>
</dbReference>
<accession>A0A6G0IST3</accession>
<dbReference type="PROSITE" id="PS50062">
    <property type="entry name" value="BCL2_FAMILY"/>
    <property type="match status" value="1"/>
</dbReference>
<keyword evidence="12" id="KW-1185">Reference proteome</keyword>
<dbReference type="SUPFAM" id="SSF50729">
    <property type="entry name" value="PH domain-like"/>
    <property type="match status" value="2"/>
</dbReference>
<keyword evidence="5" id="KW-1133">Transmembrane helix</keyword>
<dbReference type="GO" id="GO:0006915">
    <property type="term" value="P:apoptotic process"/>
    <property type="evidence" value="ECO:0007669"/>
    <property type="project" value="UniProtKB-KW"/>
</dbReference>
<feature type="region of interest" description="Disordered" evidence="8">
    <location>
        <begin position="375"/>
        <end position="410"/>
    </location>
</feature>
<organism evidence="11 12">
    <name type="scientific">Larimichthys crocea</name>
    <name type="common">Large yellow croaker</name>
    <name type="synonym">Pseudosciaena crocea</name>
    <dbReference type="NCBI Taxonomy" id="215358"/>
    <lineage>
        <taxon>Eukaryota</taxon>
        <taxon>Metazoa</taxon>
        <taxon>Chordata</taxon>
        <taxon>Craniata</taxon>
        <taxon>Vertebrata</taxon>
        <taxon>Euteleostomi</taxon>
        <taxon>Actinopterygii</taxon>
        <taxon>Neopterygii</taxon>
        <taxon>Teleostei</taxon>
        <taxon>Neoteleostei</taxon>
        <taxon>Acanthomorphata</taxon>
        <taxon>Eupercaria</taxon>
        <taxon>Sciaenidae</taxon>
        <taxon>Larimichthys</taxon>
    </lineage>
</organism>
<evidence type="ECO:0000256" key="5">
    <source>
        <dbReference type="ARBA" id="ARBA00022989"/>
    </source>
</evidence>
<evidence type="ECO:0000256" key="8">
    <source>
        <dbReference type="SAM" id="MobiDB-lite"/>
    </source>
</evidence>
<dbReference type="SMART" id="SM00325">
    <property type="entry name" value="RhoGEF"/>
    <property type="match status" value="1"/>
</dbReference>
<comment type="caution">
    <text evidence="11">The sequence shown here is derived from an EMBL/GenBank/DDBJ whole genome shotgun (WGS) entry which is preliminary data.</text>
</comment>
<dbReference type="Pfam" id="PF00621">
    <property type="entry name" value="RhoGEF"/>
    <property type="match status" value="1"/>
</dbReference>
<dbReference type="Pfam" id="PF00169">
    <property type="entry name" value="PH"/>
    <property type="match status" value="2"/>
</dbReference>
<dbReference type="InterPro" id="IPR001849">
    <property type="entry name" value="PH_domain"/>
</dbReference>
<evidence type="ECO:0000256" key="6">
    <source>
        <dbReference type="ARBA" id="ARBA00023136"/>
    </source>
</evidence>
<dbReference type="Pfam" id="PF00452">
    <property type="entry name" value="Bcl-2"/>
    <property type="match status" value="1"/>
</dbReference>
<keyword evidence="6" id="KW-0472">Membrane</keyword>
<dbReference type="FunFam" id="1.10.437.10:FF:000005">
    <property type="entry name" value="bcl-2-related ovarian killer protein"/>
    <property type="match status" value="1"/>
</dbReference>
<dbReference type="GO" id="GO:0005085">
    <property type="term" value="F:guanyl-nucleotide exchange factor activity"/>
    <property type="evidence" value="ECO:0007669"/>
    <property type="project" value="InterPro"/>
</dbReference>
<dbReference type="AlphaFoldDB" id="A0A6G0IST3"/>
<reference evidence="11 12" key="1">
    <citation type="submission" date="2019-07" db="EMBL/GenBank/DDBJ databases">
        <title>Chromosome genome assembly for large yellow croaker.</title>
        <authorList>
            <person name="Xiao S."/>
        </authorList>
    </citation>
    <scope>NUCLEOTIDE SEQUENCE [LARGE SCALE GENOMIC DNA]</scope>
    <source>
        <strain evidence="11">JMULYC20181020</strain>
        <tissue evidence="11">Muscle</tissue>
    </source>
</reference>
<evidence type="ECO:0000259" key="9">
    <source>
        <dbReference type="PROSITE" id="PS50003"/>
    </source>
</evidence>
<dbReference type="PANTHER" id="PTHR45858:SF4">
    <property type="entry name" value="FERM, ARHGEF AND PLECKSTRIN DOMAIN-CONTAINING PROTEIN 2"/>
    <property type="match status" value="1"/>
</dbReference>
<proteinExistence type="inferred from homology"/>
<dbReference type="SUPFAM" id="SSF56854">
    <property type="entry name" value="Bcl-2 inhibitors of programmed cell death"/>
    <property type="match status" value="1"/>
</dbReference>
<dbReference type="SMART" id="SM00233">
    <property type="entry name" value="PH"/>
    <property type="match status" value="2"/>
</dbReference>
<evidence type="ECO:0000259" key="10">
    <source>
        <dbReference type="PROSITE" id="PS50010"/>
    </source>
</evidence>